<dbReference type="Pfam" id="PF03186">
    <property type="entry name" value="CobD_Cbib"/>
    <property type="match status" value="1"/>
</dbReference>
<evidence type="ECO:0000256" key="2">
    <source>
        <dbReference type="ARBA" id="ARBA00004953"/>
    </source>
</evidence>
<keyword evidence="6 9" id="KW-0812">Transmembrane</keyword>
<gene>
    <name evidence="9" type="primary">cobD</name>
    <name evidence="10" type="ORF">BECKFM1743A_GA0114220_100463</name>
    <name evidence="12" type="ORF">BECKFM1743B_GA0114221_100519</name>
    <name evidence="11" type="ORF">BECKFM1743C_GA0114222_100463</name>
</gene>
<dbReference type="UniPathway" id="UPA00148"/>
<dbReference type="GO" id="GO:0005886">
    <property type="term" value="C:plasma membrane"/>
    <property type="evidence" value="ECO:0007669"/>
    <property type="project" value="UniProtKB-SubCell"/>
</dbReference>
<organism evidence="11">
    <name type="scientific">Candidatus Kentrum sp. FM</name>
    <dbReference type="NCBI Taxonomy" id="2126340"/>
    <lineage>
        <taxon>Bacteria</taxon>
        <taxon>Pseudomonadati</taxon>
        <taxon>Pseudomonadota</taxon>
        <taxon>Gammaproteobacteria</taxon>
        <taxon>Candidatus Kentrum</taxon>
    </lineage>
</organism>
<evidence type="ECO:0000256" key="6">
    <source>
        <dbReference type="ARBA" id="ARBA00022692"/>
    </source>
</evidence>
<evidence type="ECO:0000313" key="11">
    <source>
        <dbReference type="EMBL" id="VFJ47528.1"/>
    </source>
</evidence>
<dbReference type="HAMAP" id="MF_00024">
    <property type="entry name" value="CobD_CbiB"/>
    <property type="match status" value="1"/>
</dbReference>
<evidence type="ECO:0000313" key="10">
    <source>
        <dbReference type="EMBL" id="VFJ47290.1"/>
    </source>
</evidence>
<dbReference type="EMBL" id="CAADFA010000046">
    <property type="protein sequence ID" value="VFJ47528.1"/>
    <property type="molecule type" value="Genomic_DNA"/>
</dbReference>
<dbReference type="PANTHER" id="PTHR34308:SF1">
    <property type="entry name" value="COBALAMIN BIOSYNTHESIS PROTEIN CBIB"/>
    <property type="match status" value="1"/>
</dbReference>
<feature type="transmembrane region" description="Helical" evidence="9">
    <location>
        <begin position="45"/>
        <end position="73"/>
    </location>
</feature>
<dbReference type="EMBL" id="CAADFL010000051">
    <property type="protein sequence ID" value="VFK07810.1"/>
    <property type="molecule type" value="Genomic_DNA"/>
</dbReference>
<dbReference type="GO" id="GO:0015420">
    <property type="term" value="F:ABC-type vitamin B12 transporter activity"/>
    <property type="evidence" value="ECO:0007669"/>
    <property type="project" value="UniProtKB-UniRule"/>
</dbReference>
<name>A0A450S6N2_9GAMM</name>
<dbReference type="InterPro" id="IPR004485">
    <property type="entry name" value="Cobalamin_biosynth_CobD/CbiB"/>
</dbReference>
<evidence type="ECO:0000256" key="5">
    <source>
        <dbReference type="ARBA" id="ARBA00022573"/>
    </source>
</evidence>
<keyword evidence="7 9" id="KW-1133">Transmembrane helix</keyword>
<proteinExistence type="inferred from homology"/>
<comment type="subcellular location">
    <subcellularLocation>
        <location evidence="1 9">Cell membrane</location>
        <topology evidence="1 9">Multi-pass membrane protein</topology>
    </subcellularLocation>
</comment>
<evidence type="ECO:0000256" key="9">
    <source>
        <dbReference type="HAMAP-Rule" id="MF_00024"/>
    </source>
</evidence>
<keyword evidence="4 9" id="KW-1003">Cell membrane</keyword>
<dbReference type="EMBL" id="CAADEZ010000046">
    <property type="protein sequence ID" value="VFJ47290.1"/>
    <property type="molecule type" value="Genomic_DNA"/>
</dbReference>
<dbReference type="NCBIfam" id="TIGR00380">
    <property type="entry name" value="cobal_cbiB"/>
    <property type="match status" value="1"/>
</dbReference>
<keyword evidence="5 9" id="KW-0169">Cobalamin biosynthesis</keyword>
<accession>A0A450S6N2</accession>
<evidence type="ECO:0000256" key="1">
    <source>
        <dbReference type="ARBA" id="ARBA00004651"/>
    </source>
</evidence>
<protein>
    <recommendedName>
        <fullName evidence="9">Cobalamin biosynthesis protein CobD</fullName>
    </recommendedName>
</protein>
<feature type="transmembrane region" description="Helical" evidence="9">
    <location>
        <begin position="297"/>
        <end position="319"/>
    </location>
</feature>
<dbReference type="PANTHER" id="PTHR34308">
    <property type="entry name" value="COBALAMIN BIOSYNTHESIS PROTEIN CBIB"/>
    <property type="match status" value="1"/>
</dbReference>
<evidence type="ECO:0000256" key="7">
    <source>
        <dbReference type="ARBA" id="ARBA00022989"/>
    </source>
</evidence>
<dbReference type="GO" id="GO:0048472">
    <property type="term" value="F:threonine-phosphate decarboxylase activity"/>
    <property type="evidence" value="ECO:0007669"/>
    <property type="project" value="InterPro"/>
</dbReference>
<comment type="pathway">
    <text evidence="2 9">Cofactor biosynthesis; adenosylcobalamin biosynthesis.</text>
</comment>
<evidence type="ECO:0000256" key="4">
    <source>
        <dbReference type="ARBA" id="ARBA00022475"/>
    </source>
</evidence>
<comment type="caution">
    <text evidence="9">Lacks conserved residue(s) required for the propagation of feature annotation.</text>
</comment>
<reference evidence="11" key="1">
    <citation type="submission" date="2019-02" db="EMBL/GenBank/DDBJ databases">
        <authorList>
            <person name="Gruber-Vodicka R. H."/>
            <person name="Seah K. B. B."/>
        </authorList>
    </citation>
    <scope>NUCLEOTIDE SEQUENCE</scope>
    <source>
        <strain evidence="10">BECK_BZ163</strain>
        <strain evidence="12">BECK_BZ164</strain>
        <strain evidence="11">BECK_BZ165</strain>
    </source>
</reference>
<comment type="function">
    <text evidence="9">Converts cobyric acid to cobinamide by the addition of aminopropanol on the F carboxylic group.</text>
</comment>
<keyword evidence="8 9" id="KW-0472">Membrane</keyword>
<evidence type="ECO:0000256" key="8">
    <source>
        <dbReference type="ARBA" id="ARBA00023136"/>
    </source>
</evidence>
<evidence type="ECO:0000313" key="12">
    <source>
        <dbReference type="EMBL" id="VFK07810.1"/>
    </source>
</evidence>
<dbReference type="AlphaFoldDB" id="A0A450S6N2"/>
<dbReference type="GO" id="GO:0009236">
    <property type="term" value="P:cobalamin biosynthetic process"/>
    <property type="evidence" value="ECO:0007669"/>
    <property type="project" value="UniProtKB-UniRule"/>
</dbReference>
<feature type="transmembrane region" description="Helical" evidence="9">
    <location>
        <begin position="159"/>
        <end position="183"/>
    </location>
</feature>
<evidence type="ECO:0000256" key="3">
    <source>
        <dbReference type="ARBA" id="ARBA00006263"/>
    </source>
</evidence>
<comment type="similarity">
    <text evidence="3 9">Belongs to the CobD/CbiB family.</text>
</comment>
<sequence length="320" mass="35241">MTLETHLALVLAACLLDALFGDPIYPLHPIRLLGAWSLFWEKRLFAIGLDGYSGGVLHWFLVAGGALAVWWGIQYGLNLLHPWIAWSWDVFMAYSLLCTRDLLVHGQRVHDALDDLPAARQRLAMMVGRDTRELRRDGIVRATIESLSENLTDGVLTPLWALCLFGLPGLIAVKAISSLDSMVGYKNTRYRRFGWLAAQLDDLVNWLPARLSVPLIALAAALLGLHPRQAWRSALAYHTMLASPNSGWSEAACAGALGIKLLGPIRYNGKLVNEAFMGDADWRWDPDGVDLRRALRLVTVCCLLALPVGLASMILLGGIT</sequence>